<dbReference type="EMBL" id="LKAM01000006">
    <property type="protein sequence ID" value="KUM48395.1"/>
    <property type="molecule type" value="Genomic_DNA"/>
</dbReference>
<keyword evidence="1" id="KW-0496">Mitochondrion</keyword>
<proteinExistence type="predicted"/>
<protein>
    <submittedName>
        <fullName evidence="1">Uncharacterized protein</fullName>
    </submittedName>
</protein>
<name>A0A117NHJ3_PICGL</name>
<organism evidence="1">
    <name type="scientific">Picea glauca</name>
    <name type="common">White spruce</name>
    <name type="synonym">Pinus glauca</name>
    <dbReference type="NCBI Taxonomy" id="3330"/>
    <lineage>
        <taxon>Eukaryota</taxon>
        <taxon>Viridiplantae</taxon>
        <taxon>Streptophyta</taxon>
        <taxon>Embryophyta</taxon>
        <taxon>Tracheophyta</taxon>
        <taxon>Spermatophyta</taxon>
        <taxon>Pinopsida</taxon>
        <taxon>Pinidae</taxon>
        <taxon>Conifers I</taxon>
        <taxon>Pinales</taxon>
        <taxon>Pinaceae</taxon>
        <taxon>Picea</taxon>
    </lineage>
</organism>
<dbReference type="AlphaFoldDB" id="A0A117NHJ3"/>
<geneLocation type="mitochondrion" evidence="1"/>
<gene>
    <name evidence="1" type="ORF">ABT39_MTgene5395</name>
</gene>
<evidence type="ECO:0000313" key="1">
    <source>
        <dbReference type="EMBL" id="KUM48395.1"/>
    </source>
</evidence>
<accession>A0A117NHJ3</accession>
<comment type="caution">
    <text evidence="1">The sequence shown here is derived from an EMBL/GenBank/DDBJ whole genome shotgun (WGS) entry which is preliminary data.</text>
</comment>
<sequence length="132" mass="15663">MDSSWISLSRFYSCQFLNTMEISSWIFWKRWRASSFIFWNHARCSLTMHFFEKVLSHLYNYVYNKADKLTHLTRKAFPRLPVRFTQSTHPGRPSTRKEGGGGYRPGHVYQQGATQYTYSKCAPNILPRNPMR</sequence>
<reference evidence="1" key="1">
    <citation type="journal article" date="2015" name="Genome Biol. Evol.">
        <title>Organellar Genomes of White Spruce (Picea glauca): Assembly and Annotation.</title>
        <authorList>
            <person name="Jackman S.D."/>
            <person name="Warren R.L."/>
            <person name="Gibb E.A."/>
            <person name="Vandervalk B.P."/>
            <person name="Mohamadi H."/>
            <person name="Chu J."/>
            <person name="Raymond A."/>
            <person name="Pleasance S."/>
            <person name="Coope R."/>
            <person name="Wildung M.R."/>
            <person name="Ritland C.E."/>
            <person name="Bousquet J."/>
            <person name="Jones S.J."/>
            <person name="Bohlmann J."/>
            <person name="Birol I."/>
        </authorList>
    </citation>
    <scope>NUCLEOTIDE SEQUENCE [LARGE SCALE GENOMIC DNA]</scope>
    <source>
        <tissue evidence="1">Flushing bud</tissue>
    </source>
</reference>